<keyword evidence="2" id="KW-1185">Reference proteome</keyword>
<dbReference type="GeneID" id="31006612"/>
<evidence type="ECO:0008006" key="3">
    <source>
        <dbReference type="Google" id="ProtNLM"/>
    </source>
</evidence>
<proteinExistence type="predicted"/>
<dbReference type="AlphaFoldDB" id="A0A225ASQ4"/>
<organism evidence="1 2">
    <name type="scientific">Talaromyces atroroseus</name>
    <dbReference type="NCBI Taxonomy" id="1441469"/>
    <lineage>
        <taxon>Eukaryota</taxon>
        <taxon>Fungi</taxon>
        <taxon>Dikarya</taxon>
        <taxon>Ascomycota</taxon>
        <taxon>Pezizomycotina</taxon>
        <taxon>Eurotiomycetes</taxon>
        <taxon>Eurotiomycetidae</taxon>
        <taxon>Eurotiales</taxon>
        <taxon>Trichocomaceae</taxon>
        <taxon>Talaromyces</taxon>
        <taxon>Talaromyces sect. Trachyspermi</taxon>
    </lineage>
</organism>
<accession>A0A225ASQ4</accession>
<dbReference type="SUPFAM" id="SSF52833">
    <property type="entry name" value="Thioredoxin-like"/>
    <property type="match status" value="1"/>
</dbReference>
<dbReference type="OrthoDB" id="427280at2759"/>
<dbReference type="InterPro" id="IPR036249">
    <property type="entry name" value="Thioredoxin-like_sf"/>
</dbReference>
<evidence type="ECO:0000313" key="2">
    <source>
        <dbReference type="Proteomes" id="UP000214365"/>
    </source>
</evidence>
<comment type="caution">
    <text evidence="1">The sequence shown here is derived from an EMBL/GenBank/DDBJ whole genome shotgun (WGS) entry which is preliminary data.</text>
</comment>
<dbReference type="CDD" id="cd02982">
    <property type="entry name" value="PDI_b'_family"/>
    <property type="match status" value="1"/>
</dbReference>
<dbReference type="Gene3D" id="3.40.30.10">
    <property type="entry name" value="Glutaredoxin"/>
    <property type="match status" value="1"/>
</dbReference>
<dbReference type="STRING" id="1441469.A0A225ASQ4"/>
<dbReference type="RefSeq" id="XP_020118107.1">
    <property type="nucleotide sequence ID" value="XM_020269180.1"/>
</dbReference>
<reference evidence="1 2" key="1">
    <citation type="submission" date="2015-06" db="EMBL/GenBank/DDBJ databases">
        <title>Talaromyces atroroseus IBT 11181 draft genome.</title>
        <authorList>
            <person name="Rasmussen K.B."/>
            <person name="Rasmussen S."/>
            <person name="Petersen B."/>
            <person name="Sicheritz-Ponten T."/>
            <person name="Mortensen U.H."/>
            <person name="Thrane U."/>
        </authorList>
    </citation>
    <scope>NUCLEOTIDE SEQUENCE [LARGE SCALE GENOMIC DNA]</scope>
    <source>
        <strain evidence="1 2">IBT 11181</strain>
    </source>
</reference>
<sequence>MEPVIELDEQRLAVMKNLSLPLMVMTGDQNDYASLDILTALAKAELSQNFFVGVMWDPSFPNIHHKTTPSVTVFNSLDETTPRYGGRFDREGLLGFASLVSQPLVRQFDMSSLVSFMKSGLPIGMVYSTKEDERKALADVLSVVAMKHREDINFATVDATKSEFFLEPLGLQVDQLPAFVIQTDDRVFKFSPDMTITPEAIEDFIQRTLYSQTTPIAAQK</sequence>
<evidence type="ECO:0000313" key="1">
    <source>
        <dbReference type="EMBL" id="OKL57986.1"/>
    </source>
</evidence>
<dbReference type="Pfam" id="PF13848">
    <property type="entry name" value="Thioredoxin_6"/>
    <property type="match status" value="1"/>
</dbReference>
<dbReference type="EMBL" id="LFMY01000010">
    <property type="protein sequence ID" value="OKL57986.1"/>
    <property type="molecule type" value="Genomic_DNA"/>
</dbReference>
<gene>
    <name evidence="1" type="ORF">UA08_06857</name>
</gene>
<protein>
    <recommendedName>
        <fullName evidence="3">Thioredoxin domain-containing protein</fullName>
    </recommendedName>
</protein>
<name>A0A225ASQ4_TALAT</name>
<dbReference type="Proteomes" id="UP000214365">
    <property type="component" value="Unassembled WGS sequence"/>
</dbReference>